<comment type="caution">
    <text evidence="2">The sequence shown here is derived from an EMBL/GenBank/DDBJ whole genome shotgun (WGS) entry which is preliminary data.</text>
</comment>
<keyword evidence="1" id="KW-0732">Signal</keyword>
<name>A0AAV9PEX0_9PEZI</name>
<organism evidence="2 3">
    <name type="scientific">Saxophila tyrrhenica</name>
    <dbReference type="NCBI Taxonomy" id="1690608"/>
    <lineage>
        <taxon>Eukaryota</taxon>
        <taxon>Fungi</taxon>
        <taxon>Dikarya</taxon>
        <taxon>Ascomycota</taxon>
        <taxon>Pezizomycotina</taxon>
        <taxon>Dothideomycetes</taxon>
        <taxon>Dothideomycetidae</taxon>
        <taxon>Mycosphaerellales</taxon>
        <taxon>Extremaceae</taxon>
        <taxon>Saxophila</taxon>
    </lineage>
</organism>
<gene>
    <name evidence="2" type="ORF">LTR77_003891</name>
</gene>
<dbReference type="Proteomes" id="UP001337655">
    <property type="component" value="Unassembled WGS sequence"/>
</dbReference>
<evidence type="ECO:0000313" key="3">
    <source>
        <dbReference type="Proteomes" id="UP001337655"/>
    </source>
</evidence>
<feature type="chain" id="PRO_5044012747" evidence="1">
    <location>
        <begin position="20"/>
        <end position="118"/>
    </location>
</feature>
<keyword evidence="3" id="KW-1185">Reference proteome</keyword>
<reference evidence="2 3" key="1">
    <citation type="submission" date="2023-08" db="EMBL/GenBank/DDBJ databases">
        <title>Black Yeasts Isolated from many extreme environments.</title>
        <authorList>
            <person name="Coleine C."/>
            <person name="Stajich J.E."/>
            <person name="Selbmann L."/>
        </authorList>
    </citation>
    <scope>NUCLEOTIDE SEQUENCE [LARGE SCALE GENOMIC DNA]</scope>
    <source>
        <strain evidence="2 3">CCFEE 5935</strain>
    </source>
</reference>
<feature type="signal peptide" evidence="1">
    <location>
        <begin position="1"/>
        <end position="19"/>
    </location>
</feature>
<dbReference type="EMBL" id="JAVRRT010000005">
    <property type="protein sequence ID" value="KAK5172253.1"/>
    <property type="molecule type" value="Genomic_DNA"/>
</dbReference>
<dbReference type="RefSeq" id="XP_064661097.1">
    <property type="nucleotide sequence ID" value="XM_064801146.1"/>
</dbReference>
<evidence type="ECO:0000256" key="1">
    <source>
        <dbReference type="SAM" id="SignalP"/>
    </source>
</evidence>
<dbReference type="AlphaFoldDB" id="A0AAV9PEX0"/>
<sequence length="118" mass="11899">MHLSLLATGLLGLAAPALAGKVTLQATANDANPSQDRCYAILENVNGCSGTSEPFCSNLLGLQDGCGSCNGVKSKEVCGSAAVSMNFDTGEFKFANENPGQEASCHIDPAGGTCMLGA</sequence>
<accession>A0AAV9PEX0</accession>
<dbReference type="GeneID" id="89925237"/>
<protein>
    <submittedName>
        <fullName evidence="2">Uncharacterized protein</fullName>
    </submittedName>
</protein>
<evidence type="ECO:0000313" key="2">
    <source>
        <dbReference type="EMBL" id="KAK5172253.1"/>
    </source>
</evidence>
<proteinExistence type="predicted"/>